<name>A0A168RKE8_ABSGL</name>
<evidence type="ECO:0000313" key="1">
    <source>
        <dbReference type="EMBL" id="SAM07062.1"/>
    </source>
</evidence>
<sequence length="107" mass="12039">KQSDIAWPKSSHLYVEIPPKRRPIPATRLPGAERQKFGWATAKGGNFYEQSGATNWLERISSRPFNIKAYRHLELAETNEDGTISKSVMRAGVFYGNTCVMSDVPEP</sequence>
<dbReference type="InParanoid" id="A0A168RKE8"/>
<feature type="non-terminal residue" evidence="1">
    <location>
        <position position="1"/>
    </location>
</feature>
<keyword evidence="2" id="KW-1185">Reference proteome</keyword>
<accession>A0A168RKE8</accession>
<gene>
    <name evidence="1" type="primary">ABSGL_12696.1 scaffold 13330</name>
</gene>
<protein>
    <submittedName>
        <fullName evidence="1">Uncharacterized protein</fullName>
    </submittedName>
</protein>
<organism evidence="1">
    <name type="scientific">Absidia glauca</name>
    <name type="common">Pin mould</name>
    <dbReference type="NCBI Taxonomy" id="4829"/>
    <lineage>
        <taxon>Eukaryota</taxon>
        <taxon>Fungi</taxon>
        <taxon>Fungi incertae sedis</taxon>
        <taxon>Mucoromycota</taxon>
        <taxon>Mucoromycotina</taxon>
        <taxon>Mucoromycetes</taxon>
        <taxon>Mucorales</taxon>
        <taxon>Cunninghamellaceae</taxon>
        <taxon>Absidia</taxon>
    </lineage>
</organism>
<reference evidence="1" key="1">
    <citation type="submission" date="2016-04" db="EMBL/GenBank/DDBJ databases">
        <authorList>
            <person name="Evans L.H."/>
            <person name="Alamgir A."/>
            <person name="Owens N."/>
            <person name="Weber N.D."/>
            <person name="Virtaneva K."/>
            <person name="Barbian K."/>
            <person name="Babar A."/>
            <person name="Rosenke K."/>
        </authorList>
    </citation>
    <scope>NUCLEOTIDE SEQUENCE [LARGE SCALE GENOMIC DNA]</scope>
    <source>
        <strain evidence="1">CBS 101.48</strain>
    </source>
</reference>
<dbReference type="EMBL" id="LT554697">
    <property type="protein sequence ID" value="SAM07062.1"/>
    <property type="molecule type" value="Genomic_DNA"/>
</dbReference>
<evidence type="ECO:0000313" key="2">
    <source>
        <dbReference type="Proteomes" id="UP000078561"/>
    </source>
</evidence>
<proteinExistence type="predicted"/>
<dbReference type="AlphaFoldDB" id="A0A168RKE8"/>
<dbReference type="Proteomes" id="UP000078561">
    <property type="component" value="Unassembled WGS sequence"/>
</dbReference>